<keyword evidence="4 12" id="KW-0732">Signal</keyword>
<evidence type="ECO:0000256" key="2">
    <source>
        <dbReference type="ARBA" id="ARBA00022475"/>
    </source>
</evidence>
<feature type="domain" description="Ig-like" evidence="13">
    <location>
        <begin position="129"/>
        <end position="224"/>
    </location>
</feature>
<dbReference type="AlphaFoldDB" id="A0A8D2DUI5"/>
<dbReference type="PANTHER" id="PTHR11738">
    <property type="entry name" value="MHC CLASS I NK CELL RECEPTOR"/>
    <property type="match status" value="1"/>
</dbReference>
<keyword evidence="10" id="KW-0393">Immunoglobulin domain</keyword>
<dbReference type="GO" id="GO:0032396">
    <property type="term" value="F:inhibitory MHC class I receptor activity"/>
    <property type="evidence" value="ECO:0007669"/>
    <property type="project" value="TreeGrafter"/>
</dbReference>
<dbReference type="InterPro" id="IPR013151">
    <property type="entry name" value="Immunoglobulin_dom"/>
</dbReference>
<feature type="signal peptide" evidence="12">
    <location>
        <begin position="1"/>
        <end position="17"/>
    </location>
</feature>
<reference evidence="14" key="1">
    <citation type="submission" date="2025-08" db="UniProtKB">
        <authorList>
            <consortium name="Ensembl"/>
        </authorList>
    </citation>
    <scope>IDENTIFICATION</scope>
</reference>
<evidence type="ECO:0000256" key="6">
    <source>
        <dbReference type="ARBA" id="ARBA00022989"/>
    </source>
</evidence>
<dbReference type="GeneTree" id="ENSGT01100000263478"/>
<evidence type="ECO:0000256" key="1">
    <source>
        <dbReference type="ARBA" id="ARBA00004162"/>
    </source>
</evidence>
<evidence type="ECO:0000313" key="14">
    <source>
        <dbReference type="Ensembl" id="ENSSVLP00005031582.1"/>
    </source>
</evidence>
<evidence type="ECO:0000313" key="15">
    <source>
        <dbReference type="Proteomes" id="UP000694564"/>
    </source>
</evidence>
<feature type="chain" id="PRO_5034839822" description="Ig-like domain-containing protein" evidence="12">
    <location>
        <begin position="18"/>
        <end position="684"/>
    </location>
</feature>
<dbReference type="CDD" id="cd05751">
    <property type="entry name" value="IgC2_D1_LILR_KIR_like"/>
    <property type="match status" value="2"/>
</dbReference>
<evidence type="ECO:0000256" key="12">
    <source>
        <dbReference type="SAM" id="SignalP"/>
    </source>
</evidence>
<name>A0A8D2DUI5_SCIVU</name>
<feature type="domain" description="Ig-like" evidence="13">
    <location>
        <begin position="325"/>
        <end position="397"/>
    </location>
</feature>
<keyword evidence="2" id="KW-1003">Cell membrane</keyword>
<evidence type="ECO:0000256" key="3">
    <source>
        <dbReference type="ARBA" id="ARBA00022692"/>
    </source>
</evidence>
<evidence type="ECO:0000256" key="11">
    <source>
        <dbReference type="SAM" id="MobiDB-lite"/>
    </source>
</evidence>
<dbReference type="GO" id="GO:0005886">
    <property type="term" value="C:plasma membrane"/>
    <property type="evidence" value="ECO:0007669"/>
    <property type="project" value="UniProtKB-SubCell"/>
</dbReference>
<evidence type="ECO:0000256" key="4">
    <source>
        <dbReference type="ARBA" id="ARBA00022729"/>
    </source>
</evidence>
<keyword evidence="3" id="KW-0812">Transmembrane</keyword>
<dbReference type="Pfam" id="PF00047">
    <property type="entry name" value="ig"/>
    <property type="match status" value="3"/>
</dbReference>
<keyword evidence="15" id="KW-1185">Reference proteome</keyword>
<dbReference type="SMART" id="SM00408">
    <property type="entry name" value="IGc2"/>
    <property type="match status" value="3"/>
</dbReference>
<keyword evidence="8" id="KW-1015">Disulfide bond</keyword>
<proteinExistence type="predicted"/>
<dbReference type="InterPro" id="IPR013783">
    <property type="entry name" value="Ig-like_fold"/>
</dbReference>
<evidence type="ECO:0000259" key="13">
    <source>
        <dbReference type="PROSITE" id="PS50835"/>
    </source>
</evidence>
<protein>
    <recommendedName>
        <fullName evidence="13">Ig-like domain-containing protein</fullName>
    </recommendedName>
</protein>
<organism evidence="14 15">
    <name type="scientific">Sciurus vulgaris</name>
    <name type="common">Eurasian red squirrel</name>
    <dbReference type="NCBI Taxonomy" id="55149"/>
    <lineage>
        <taxon>Eukaryota</taxon>
        <taxon>Metazoa</taxon>
        <taxon>Chordata</taxon>
        <taxon>Craniata</taxon>
        <taxon>Vertebrata</taxon>
        <taxon>Euteleostomi</taxon>
        <taxon>Mammalia</taxon>
        <taxon>Eutheria</taxon>
        <taxon>Euarchontoglires</taxon>
        <taxon>Glires</taxon>
        <taxon>Rodentia</taxon>
        <taxon>Sciuromorpha</taxon>
        <taxon>Sciuridae</taxon>
        <taxon>Sciurinae</taxon>
        <taxon>Sciurini</taxon>
        <taxon>Sciurus</taxon>
    </lineage>
</organism>
<dbReference type="InterPro" id="IPR036179">
    <property type="entry name" value="Ig-like_dom_sf"/>
</dbReference>
<dbReference type="SMART" id="SM00409">
    <property type="entry name" value="IG"/>
    <property type="match status" value="6"/>
</dbReference>
<dbReference type="SUPFAM" id="SSF48726">
    <property type="entry name" value="Immunoglobulin"/>
    <property type="match status" value="6"/>
</dbReference>
<evidence type="ECO:0000256" key="7">
    <source>
        <dbReference type="ARBA" id="ARBA00023136"/>
    </source>
</evidence>
<keyword evidence="6" id="KW-1133">Transmembrane helix</keyword>
<keyword evidence="7" id="KW-0472">Membrane</keyword>
<dbReference type="InterPro" id="IPR007110">
    <property type="entry name" value="Ig-like_dom"/>
</dbReference>
<dbReference type="Proteomes" id="UP000694564">
    <property type="component" value="Chromosome 17"/>
</dbReference>
<evidence type="ECO:0000256" key="5">
    <source>
        <dbReference type="ARBA" id="ARBA00022737"/>
    </source>
</evidence>
<dbReference type="PANTHER" id="PTHR11738:SF179">
    <property type="entry name" value="LEUKOCYTE IMMUNOGLOBULIN-LIKE RECEPTOR SUBFAMILY A MEMBER 5"/>
    <property type="match status" value="1"/>
</dbReference>
<feature type="region of interest" description="Disordered" evidence="11">
    <location>
        <begin position="664"/>
        <end position="684"/>
    </location>
</feature>
<dbReference type="InterPro" id="IPR003598">
    <property type="entry name" value="Ig_sub2"/>
</dbReference>
<evidence type="ECO:0000256" key="8">
    <source>
        <dbReference type="ARBA" id="ARBA00023157"/>
    </source>
</evidence>
<dbReference type="Ensembl" id="ENSSVLT00005035073.1">
    <property type="protein sequence ID" value="ENSSVLP00005031582.1"/>
    <property type="gene ID" value="ENSSVLG00005024103.1"/>
</dbReference>
<dbReference type="GO" id="GO:0002764">
    <property type="term" value="P:immune response-regulating signaling pathway"/>
    <property type="evidence" value="ECO:0007669"/>
    <property type="project" value="TreeGrafter"/>
</dbReference>
<evidence type="ECO:0000256" key="10">
    <source>
        <dbReference type="ARBA" id="ARBA00023319"/>
    </source>
</evidence>
<dbReference type="Pfam" id="PF13895">
    <property type="entry name" value="Ig_2"/>
    <property type="match status" value="2"/>
</dbReference>
<keyword evidence="5" id="KW-0677">Repeat</keyword>
<dbReference type="OrthoDB" id="9427497at2759"/>
<accession>A0A8D2DUI5</accession>
<reference evidence="14" key="2">
    <citation type="submission" date="2025-09" db="UniProtKB">
        <authorList>
            <consortium name="Ensembl"/>
        </authorList>
    </citation>
    <scope>IDENTIFICATION</scope>
</reference>
<feature type="domain" description="Ig-like" evidence="13">
    <location>
        <begin position="32"/>
        <end position="123"/>
    </location>
</feature>
<dbReference type="InterPro" id="IPR050412">
    <property type="entry name" value="Ig-like_Receptors_ImmuneReg"/>
</dbReference>
<sequence>MTPTLTALLCLGLGSEGLCWDPASHSLAGTLPKPTLWAEPASVVTRWRTVTLWCEGTLEAQEYRLDKDGSSVPWDRQIPQEPRNKSKFPIPTMSEHHAGRYQCYYHSPAGWSERSDALELVVTGFYSKPTLSALPSPVVTSGGNVTLQCGSRQGYQRFVLTKEGGHKLTWTLDSQQDPSGQFQAQFPVGPVTPSHRWTFICYGSYRSTPQVWSVPSDPLELQVSGTLPKPTLWAEPGSVVTERRTVTLWCEGTLGAQEYRLEKIGRSGSWDTKIPQEPRNKAKFPIPTMTQHHAGRYQCYYHSPAGWSERSDALELVVTGSYSKPRLSALPSPVVTSGGNVTLQCGSWQGFGQFVLTKEGGHKLTWTLDSQQDSSGQFQALFPVGPVTPSHRWTFTCYGSYREPPRQGWQVLPQPRLLFPPGLSRKPSLLTQHSPVLDPGEKLTLLCRSDSGYDRFALSKEGGQDLPQLPGQQLQAGLSQATFLLGPVSGSHGGRYRCYGGHRLSSEWSAPSDPLDFLVTGQLPATPSLSVQPGPTVSSGEIVTLLCQSWIQWDTFLLVKEGAADAPLRLRPESRAPGFQAEFSMRAVTSALTGTYRCYGSQGSSPYLLSWPSAPLALVVSAASSGHADLDQPLPLGSESPSAEERPGLTFKFPSVLTLAVPCWRGGTQGSPGPEPAGTVPSVQ</sequence>
<dbReference type="FunFam" id="2.60.40.10:FF:000049">
    <property type="entry name" value="Leukocyte immunoglobulin-like receptor subfamily B member 1"/>
    <property type="match status" value="6"/>
</dbReference>
<evidence type="ECO:0000256" key="9">
    <source>
        <dbReference type="ARBA" id="ARBA00023180"/>
    </source>
</evidence>
<feature type="region of interest" description="Disordered" evidence="11">
    <location>
        <begin position="69"/>
        <end position="90"/>
    </location>
</feature>
<dbReference type="GO" id="GO:0019221">
    <property type="term" value="P:cytokine-mediated signaling pathway"/>
    <property type="evidence" value="ECO:0007669"/>
    <property type="project" value="TreeGrafter"/>
</dbReference>
<keyword evidence="9" id="KW-0325">Glycoprotein</keyword>
<dbReference type="PROSITE" id="PS50835">
    <property type="entry name" value="IG_LIKE"/>
    <property type="match status" value="3"/>
</dbReference>
<comment type="subcellular location">
    <subcellularLocation>
        <location evidence="1">Cell membrane</location>
        <topology evidence="1">Single-pass membrane protein</topology>
    </subcellularLocation>
</comment>
<dbReference type="InterPro" id="IPR003599">
    <property type="entry name" value="Ig_sub"/>
</dbReference>
<dbReference type="Gene3D" id="2.60.40.10">
    <property type="entry name" value="Immunoglobulins"/>
    <property type="match status" value="6"/>
</dbReference>